<dbReference type="GO" id="GO:0005524">
    <property type="term" value="F:ATP binding"/>
    <property type="evidence" value="ECO:0007669"/>
    <property type="project" value="UniProtKB-UniRule"/>
</dbReference>
<organism evidence="14">
    <name type="scientific">Candidatus Atribacter allofermentans</name>
    <dbReference type="NCBI Taxonomy" id="1852833"/>
    <lineage>
        <taxon>Bacteria</taxon>
        <taxon>Pseudomonadati</taxon>
        <taxon>Atribacterota</taxon>
        <taxon>Atribacteria</taxon>
        <taxon>Atribacterales</taxon>
        <taxon>Atribacteraceae</taxon>
        <taxon>Atribacter</taxon>
    </lineage>
</organism>
<feature type="site" description="Interaction with substrate tRNA" evidence="10">
    <location>
        <position position="112"/>
    </location>
</feature>
<sequence>MENWFFPDNLDPMPILCLAGPTASGKTDLSIFLAQKLGKVELIYADSMAIYKYLNIGTAKPSIEQRGLIPHHLIDLLEPDQIWSSFRFRVEAFRCILECLERHSLPIIIGGTGFYLKSLYQPSIPQGSPAHPRLRLLLERYSNPQLFAYLVAIDPPRAFQIGKNDRKRLIRALEIYHQTGKPPTSFKKITSKTRNPFQFILIGLDHKRVDLKRRITERTQLMIKQGLIQETQDILLKGFSPNVPALKNFTYGPVVQCLQGRLTIQQMEKRITIGTIQYLKRQLTWFRKAPVLWISTEGKNFDIISDEIIRIFLTYCIGGHSNE</sequence>
<dbReference type="AlphaFoldDB" id="A0A1V5T4D5"/>
<evidence type="ECO:0000256" key="1">
    <source>
        <dbReference type="ARBA" id="ARBA00001946"/>
    </source>
</evidence>
<dbReference type="EC" id="2.5.1.75" evidence="10"/>
<proteinExistence type="inferred from homology"/>
<evidence type="ECO:0000256" key="12">
    <source>
        <dbReference type="RuleBase" id="RU003784"/>
    </source>
</evidence>
<reference evidence="14" key="1">
    <citation type="submission" date="2017-02" db="EMBL/GenBank/DDBJ databases">
        <title>Delving into the versatile metabolic prowess of the omnipresent phylum Bacteroidetes.</title>
        <authorList>
            <person name="Nobu M.K."/>
            <person name="Mei R."/>
            <person name="Narihiro T."/>
            <person name="Kuroda K."/>
            <person name="Liu W.-T."/>
        </authorList>
    </citation>
    <scope>NUCLEOTIDE SEQUENCE</scope>
    <source>
        <strain evidence="14">ADurb.Bin276</strain>
    </source>
</reference>
<comment type="subunit">
    <text evidence="10">Monomer.</text>
</comment>
<evidence type="ECO:0000313" key="14">
    <source>
        <dbReference type="EMBL" id="OQA61271.1"/>
    </source>
</evidence>
<dbReference type="InterPro" id="IPR027417">
    <property type="entry name" value="P-loop_NTPase"/>
</dbReference>
<evidence type="ECO:0000256" key="4">
    <source>
        <dbReference type="ARBA" id="ARBA00022679"/>
    </source>
</evidence>
<feature type="binding site" evidence="10">
    <location>
        <begin position="22"/>
        <end position="27"/>
    </location>
    <ligand>
        <name>substrate</name>
    </ligand>
</feature>
<feature type="binding site" evidence="10">
    <location>
        <begin position="20"/>
        <end position="27"/>
    </location>
    <ligand>
        <name>ATP</name>
        <dbReference type="ChEBI" id="CHEBI:30616"/>
    </ligand>
</feature>
<name>A0A1V5T4D5_9BACT</name>
<evidence type="ECO:0000256" key="3">
    <source>
        <dbReference type="ARBA" id="ARBA00005842"/>
    </source>
</evidence>
<dbReference type="Proteomes" id="UP000485569">
    <property type="component" value="Unassembled WGS sequence"/>
</dbReference>
<comment type="cofactor">
    <cofactor evidence="1 10">
        <name>Mg(2+)</name>
        <dbReference type="ChEBI" id="CHEBI:18420"/>
    </cofactor>
</comment>
<comment type="caution">
    <text evidence="10">Lacks conserved residue(s) required for the propagation of feature annotation.</text>
</comment>
<dbReference type="Pfam" id="PF01715">
    <property type="entry name" value="IPPT"/>
    <property type="match status" value="1"/>
</dbReference>
<comment type="catalytic activity">
    <reaction evidence="9 10 11">
        <text>adenosine(37) in tRNA + dimethylallyl diphosphate = N(6)-dimethylallyladenosine(37) in tRNA + diphosphate</text>
        <dbReference type="Rhea" id="RHEA:26482"/>
        <dbReference type="Rhea" id="RHEA-COMP:10162"/>
        <dbReference type="Rhea" id="RHEA-COMP:10375"/>
        <dbReference type="ChEBI" id="CHEBI:33019"/>
        <dbReference type="ChEBI" id="CHEBI:57623"/>
        <dbReference type="ChEBI" id="CHEBI:74411"/>
        <dbReference type="ChEBI" id="CHEBI:74415"/>
        <dbReference type="EC" id="2.5.1.75"/>
    </reaction>
</comment>
<dbReference type="NCBIfam" id="TIGR00174">
    <property type="entry name" value="miaA"/>
    <property type="match status" value="1"/>
</dbReference>
<comment type="caution">
    <text evidence="14">The sequence shown here is derived from an EMBL/GenBank/DDBJ whole genome shotgun (WGS) entry which is preliminary data.</text>
</comment>
<keyword evidence="4 10" id="KW-0808">Transferase</keyword>
<comment type="function">
    <text evidence="2 10 12">Catalyzes the transfer of a dimethylallyl group onto the adenine at position 37 in tRNAs that read codons beginning with uridine, leading to the formation of N6-(dimethylallyl)adenosine (i(6)A).</text>
</comment>
<feature type="site" description="Interaction with substrate tRNA" evidence="10">
    <location>
        <position position="135"/>
    </location>
</feature>
<evidence type="ECO:0000256" key="13">
    <source>
        <dbReference type="RuleBase" id="RU003785"/>
    </source>
</evidence>
<dbReference type="GO" id="GO:0052381">
    <property type="term" value="F:tRNA dimethylallyltransferase activity"/>
    <property type="evidence" value="ECO:0007669"/>
    <property type="project" value="UniProtKB-UniRule"/>
</dbReference>
<keyword evidence="8 10" id="KW-0460">Magnesium</keyword>
<accession>A0A1V5T4D5</accession>
<dbReference type="HAMAP" id="MF_00185">
    <property type="entry name" value="IPP_trans"/>
    <property type="match status" value="1"/>
</dbReference>
<evidence type="ECO:0000256" key="2">
    <source>
        <dbReference type="ARBA" id="ARBA00003213"/>
    </source>
</evidence>
<dbReference type="Gene3D" id="1.10.20.140">
    <property type="match status" value="1"/>
</dbReference>
<dbReference type="PANTHER" id="PTHR11088:SF60">
    <property type="entry name" value="TRNA DIMETHYLALLYLTRANSFERASE"/>
    <property type="match status" value="1"/>
</dbReference>
<dbReference type="GO" id="GO:0006400">
    <property type="term" value="P:tRNA modification"/>
    <property type="evidence" value="ECO:0007669"/>
    <property type="project" value="TreeGrafter"/>
</dbReference>
<comment type="similarity">
    <text evidence="3 10 13">Belongs to the IPP transferase family.</text>
</comment>
<evidence type="ECO:0000256" key="6">
    <source>
        <dbReference type="ARBA" id="ARBA00022741"/>
    </source>
</evidence>
<evidence type="ECO:0000256" key="10">
    <source>
        <dbReference type="HAMAP-Rule" id="MF_00185"/>
    </source>
</evidence>
<gene>
    <name evidence="10 14" type="primary">miaA</name>
    <name evidence="14" type="ORF">BWY41_00222</name>
</gene>
<dbReference type="PANTHER" id="PTHR11088">
    <property type="entry name" value="TRNA DIMETHYLALLYLTRANSFERASE"/>
    <property type="match status" value="1"/>
</dbReference>
<dbReference type="SUPFAM" id="SSF52540">
    <property type="entry name" value="P-loop containing nucleoside triphosphate hydrolases"/>
    <property type="match status" value="2"/>
</dbReference>
<protein>
    <recommendedName>
        <fullName evidence="10">tRNA dimethylallyltransferase</fullName>
        <ecNumber evidence="10">2.5.1.75</ecNumber>
    </recommendedName>
    <alternativeName>
        <fullName evidence="10">Dimethylallyl diphosphate:tRNA dimethylallyltransferase</fullName>
        <shortName evidence="10">DMAPP:tRNA dimethylallyltransferase</shortName>
        <shortName evidence="10">DMATase</shortName>
    </alternativeName>
    <alternativeName>
        <fullName evidence="10">Isopentenyl-diphosphate:tRNA isopentenyltransferase</fullName>
        <shortName evidence="10">IPP transferase</shortName>
        <shortName evidence="10">IPPT</shortName>
        <shortName evidence="10">IPTase</shortName>
    </alternativeName>
</protein>
<evidence type="ECO:0000256" key="5">
    <source>
        <dbReference type="ARBA" id="ARBA00022694"/>
    </source>
</evidence>
<dbReference type="InterPro" id="IPR018022">
    <property type="entry name" value="IPT"/>
</dbReference>
<keyword evidence="7 10" id="KW-0067">ATP-binding</keyword>
<dbReference type="Gene3D" id="3.40.50.300">
    <property type="entry name" value="P-loop containing nucleotide triphosphate hydrolases"/>
    <property type="match status" value="1"/>
</dbReference>
<keyword evidence="5 10" id="KW-0819">tRNA processing</keyword>
<evidence type="ECO:0000256" key="8">
    <source>
        <dbReference type="ARBA" id="ARBA00022842"/>
    </source>
</evidence>
<evidence type="ECO:0000256" key="9">
    <source>
        <dbReference type="ARBA" id="ARBA00049563"/>
    </source>
</evidence>
<feature type="region of interest" description="Interaction with substrate tRNA" evidence="10">
    <location>
        <begin position="46"/>
        <end position="49"/>
    </location>
</feature>
<evidence type="ECO:0000256" key="11">
    <source>
        <dbReference type="RuleBase" id="RU003783"/>
    </source>
</evidence>
<evidence type="ECO:0000256" key="7">
    <source>
        <dbReference type="ARBA" id="ARBA00022840"/>
    </source>
</evidence>
<dbReference type="EMBL" id="MWBQ01000021">
    <property type="protein sequence ID" value="OQA61271.1"/>
    <property type="molecule type" value="Genomic_DNA"/>
</dbReference>
<keyword evidence="6 10" id="KW-0547">Nucleotide-binding</keyword>
<dbReference type="InterPro" id="IPR039657">
    <property type="entry name" value="Dimethylallyltransferase"/>
</dbReference>